<evidence type="ECO:0000256" key="1">
    <source>
        <dbReference type="SAM" id="Phobius"/>
    </source>
</evidence>
<dbReference type="EMBL" id="CP031124">
    <property type="protein sequence ID" value="AXF84614.1"/>
    <property type="molecule type" value="Genomic_DNA"/>
</dbReference>
<evidence type="ECO:0000313" key="3">
    <source>
        <dbReference type="Proteomes" id="UP000252182"/>
    </source>
</evidence>
<keyword evidence="1" id="KW-0812">Transmembrane</keyword>
<keyword evidence="3" id="KW-1185">Reference proteome</keyword>
<feature type="transmembrane region" description="Helical" evidence="1">
    <location>
        <begin position="15"/>
        <end position="32"/>
    </location>
</feature>
<dbReference type="KEGG" id="hyf:DTO96_100323"/>
<gene>
    <name evidence="2" type="ORF">DTO96_100323</name>
</gene>
<name>A0A345D8C6_9BURK</name>
<reference evidence="3" key="1">
    <citation type="submission" date="2018-07" db="EMBL/GenBank/DDBJ databases">
        <authorList>
            <person name="Kim H."/>
        </authorList>
    </citation>
    <scope>NUCLEOTIDE SEQUENCE [LARGE SCALE GENOMIC DNA]</scope>
    <source>
        <strain evidence="3">F02</strain>
    </source>
</reference>
<sequence>MLNVGAVVHKASCPLIRLALHPFFMAWSLAVADRTVQRQSKQ</sequence>
<dbReference type="AlphaFoldDB" id="A0A345D8C6"/>
<keyword evidence="1" id="KW-1133">Transmembrane helix</keyword>
<proteinExistence type="predicted"/>
<dbReference type="Proteomes" id="UP000252182">
    <property type="component" value="Chromosome"/>
</dbReference>
<keyword evidence="1" id="KW-0472">Membrane</keyword>
<accession>A0A345D8C6</accession>
<evidence type="ECO:0000313" key="2">
    <source>
        <dbReference type="EMBL" id="AXF84614.1"/>
    </source>
</evidence>
<protein>
    <submittedName>
        <fullName evidence="2">Uncharacterized protein</fullName>
    </submittedName>
</protein>
<organism evidence="2 3">
    <name type="scientific">Ephemeroptericola cinctiostellae</name>
    <dbReference type="NCBI Taxonomy" id="2268024"/>
    <lineage>
        <taxon>Bacteria</taxon>
        <taxon>Pseudomonadati</taxon>
        <taxon>Pseudomonadota</taxon>
        <taxon>Betaproteobacteria</taxon>
        <taxon>Burkholderiales</taxon>
        <taxon>Burkholderiaceae</taxon>
        <taxon>Ephemeroptericola</taxon>
    </lineage>
</organism>